<comment type="caution">
    <text evidence="1">The sequence shown here is derived from an EMBL/GenBank/DDBJ whole genome shotgun (WGS) entry which is preliminary data.</text>
</comment>
<evidence type="ECO:0000313" key="2">
    <source>
        <dbReference type="Proteomes" id="UP000244060"/>
    </source>
</evidence>
<proteinExistence type="predicted"/>
<accession>A0A2T5KF20</accession>
<reference evidence="1 2" key="1">
    <citation type="submission" date="2018-04" db="EMBL/GenBank/DDBJ databases">
        <title>Genomic Encyclopedia of Type Strains, Phase III (KMG-III): the genomes of soil and plant-associated and newly described type strains.</title>
        <authorList>
            <person name="Whitman W."/>
        </authorList>
    </citation>
    <scope>NUCLEOTIDE SEQUENCE [LARGE SCALE GENOMIC DNA]</scope>
    <source>
        <strain evidence="1 2">KA25</strain>
    </source>
</reference>
<dbReference type="RefSeq" id="WP_108220119.1">
    <property type="nucleotide sequence ID" value="NZ_CP090021.1"/>
</dbReference>
<name>A0A2T5KF20_9RHOB</name>
<gene>
    <name evidence="1" type="ORF">C8J28_101323</name>
</gene>
<evidence type="ECO:0000313" key="1">
    <source>
        <dbReference type="EMBL" id="PTR21001.1"/>
    </source>
</evidence>
<organism evidence="1 2">
    <name type="scientific">Cereibacter azotoformans</name>
    <dbReference type="NCBI Taxonomy" id="43057"/>
    <lineage>
        <taxon>Bacteria</taxon>
        <taxon>Pseudomonadati</taxon>
        <taxon>Pseudomonadota</taxon>
        <taxon>Alphaproteobacteria</taxon>
        <taxon>Rhodobacterales</taxon>
        <taxon>Paracoccaceae</taxon>
        <taxon>Cereibacter</taxon>
    </lineage>
</organism>
<keyword evidence="2" id="KW-1185">Reference proteome</keyword>
<dbReference type="EMBL" id="QAOT01000001">
    <property type="protein sequence ID" value="PTR21001.1"/>
    <property type="molecule type" value="Genomic_DNA"/>
</dbReference>
<dbReference type="OrthoDB" id="7644647at2"/>
<dbReference type="Proteomes" id="UP000244060">
    <property type="component" value="Unassembled WGS sequence"/>
</dbReference>
<sequence>MALAGLGHNGGPTLESGGSWRRHCWSRARADLLPTLPLEVLRTRVRRAAELGLDYRTYASVRAATGHDVVAFLFSSNALRVMPGQEMPADRSDRLGRIGAERIGLAQGRLAPEDLLAAAQGLLAAAHPAPRPFAGWSEQRHLLRAALGRIPSDRVILVGEGWLEREWSQAARFAACLEADRYMRAG</sequence>
<protein>
    <submittedName>
        <fullName evidence="1">Uncharacterized protein</fullName>
    </submittedName>
</protein>
<dbReference type="AlphaFoldDB" id="A0A2T5KF20"/>